<accession>A0A7J9EDN0</accession>
<organism evidence="1 2">
    <name type="scientific">Gossypium trilobum</name>
    <dbReference type="NCBI Taxonomy" id="34281"/>
    <lineage>
        <taxon>Eukaryota</taxon>
        <taxon>Viridiplantae</taxon>
        <taxon>Streptophyta</taxon>
        <taxon>Embryophyta</taxon>
        <taxon>Tracheophyta</taxon>
        <taxon>Spermatophyta</taxon>
        <taxon>Magnoliopsida</taxon>
        <taxon>eudicotyledons</taxon>
        <taxon>Gunneridae</taxon>
        <taxon>Pentapetalae</taxon>
        <taxon>rosids</taxon>
        <taxon>malvids</taxon>
        <taxon>Malvales</taxon>
        <taxon>Malvaceae</taxon>
        <taxon>Malvoideae</taxon>
        <taxon>Gossypium</taxon>
    </lineage>
</organism>
<evidence type="ECO:0000313" key="2">
    <source>
        <dbReference type="Proteomes" id="UP000593568"/>
    </source>
</evidence>
<dbReference type="EMBL" id="JABEZW010000007">
    <property type="protein sequence ID" value="MBA0770884.1"/>
    <property type="molecule type" value="Genomic_DNA"/>
</dbReference>
<dbReference type="AlphaFoldDB" id="A0A7J9EDN0"/>
<dbReference type="Proteomes" id="UP000593568">
    <property type="component" value="Unassembled WGS sequence"/>
</dbReference>
<comment type="caution">
    <text evidence="1">The sequence shown here is derived from an EMBL/GenBank/DDBJ whole genome shotgun (WGS) entry which is preliminary data.</text>
</comment>
<evidence type="ECO:0000313" key="1">
    <source>
        <dbReference type="EMBL" id="MBA0770884.1"/>
    </source>
</evidence>
<proteinExistence type="predicted"/>
<gene>
    <name evidence="1" type="ORF">Gotri_019436</name>
</gene>
<protein>
    <submittedName>
        <fullName evidence="1">Uncharacterized protein</fullName>
    </submittedName>
</protein>
<name>A0A7J9EDN0_9ROSI</name>
<reference evidence="1 2" key="1">
    <citation type="journal article" date="2019" name="Genome Biol. Evol.">
        <title>Insights into the evolution of the New World diploid cottons (Gossypium, subgenus Houzingenia) based on genome sequencing.</title>
        <authorList>
            <person name="Grover C.E."/>
            <person name="Arick M.A. 2nd"/>
            <person name="Thrash A."/>
            <person name="Conover J.L."/>
            <person name="Sanders W.S."/>
            <person name="Peterson D.G."/>
            <person name="Frelichowski J.E."/>
            <person name="Scheffler J.A."/>
            <person name="Scheffler B.E."/>
            <person name="Wendel J.F."/>
        </authorList>
    </citation>
    <scope>NUCLEOTIDE SEQUENCE [LARGE SCALE GENOMIC DNA]</scope>
    <source>
        <strain evidence="1">8</strain>
        <tissue evidence="1">Leaf</tissue>
    </source>
</reference>
<keyword evidence="2" id="KW-1185">Reference proteome</keyword>
<sequence length="32" mass="3895">MSLKRSFKGYLRRRIRACDFMSLISSYHTQLE</sequence>